<feature type="transmembrane region" description="Helical" evidence="1">
    <location>
        <begin position="187"/>
        <end position="206"/>
    </location>
</feature>
<gene>
    <name evidence="2" type="ORF">L1994_06730</name>
</gene>
<keyword evidence="1" id="KW-0812">Transmembrane</keyword>
<dbReference type="KEGG" id="manq:L1994_06730"/>
<dbReference type="AlphaFoldDB" id="A0AAF0FQ40"/>
<keyword evidence="1" id="KW-1133">Transmembrane helix</keyword>
<evidence type="ECO:0000313" key="3">
    <source>
        <dbReference type="Proteomes" id="UP001218895"/>
    </source>
</evidence>
<protein>
    <recommendedName>
        <fullName evidence="4">DUF3821 domain-containing protein</fullName>
    </recommendedName>
</protein>
<keyword evidence="1" id="KW-0472">Membrane</keyword>
<evidence type="ECO:0000313" key="2">
    <source>
        <dbReference type="EMBL" id="WFN35856.1"/>
    </source>
</evidence>
<dbReference type="Proteomes" id="UP001218895">
    <property type="component" value="Chromosome"/>
</dbReference>
<reference evidence="2" key="1">
    <citation type="submission" date="2022-01" db="EMBL/GenBank/DDBJ databases">
        <title>Complete genome of Methanomicrobium antiquum DSM 21220.</title>
        <authorList>
            <person name="Chen S.-C."/>
            <person name="You Y.-T."/>
            <person name="Zhou Y.-Z."/>
            <person name="Lai M.-C."/>
        </authorList>
    </citation>
    <scope>NUCLEOTIDE SEQUENCE</scope>
    <source>
        <strain evidence="2">DSM 21220</strain>
    </source>
</reference>
<evidence type="ECO:0000256" key="1">
    <source>
        <dbReference type="SAM" id="Phobius"/>
    </source>
</evidence>
<dbReference type="RefSeq" id="WP_278098695.1">
    <property type="nucleotide sequence ID" value="NZ_CP091092.1"/>
</dbReference>
<name>A0AAF0FQ40_9EURY</name>
<dbReference type="GeneID" id="79950078"/>
<keyword evidence="3" id="KW-1185">Reference proteome</keyword>
<sequence length="212" mass="22585">MVTLSALMAITAIFSAPVFALTAYPGETISLSGGASGTDYVYLFLTGPNLASNGVSPEDLSTAVVTGDSSTFTRVSVGNNNKWDYKWDTVFSGGSLDTGTYVMYAVNTPSGKNDLSGKEFSYTVITLSDPTISAYVSTESKEKTKTPSPLETEDRILTADETEKEVFIEDTNKSQITPVAQKTQESGGFMGFLLLSVAVSFALVVLTKSKKE</sequence>
<evidence type="ECO:0008006" key="4">
    <source>
        <dbReference type="Google" id="ProtNLM"/>
    </source>
</evidence>
<accession>A0AAF0FQ40</accession>
<organism evidence="2 3">
    <name type="scientific">Methanomicrobium antiquum</name>
    <dbReference type="NCBI Taxonomy" id="487686"/>
    <lineage>
        <taxon>Archaea</taxon>
        <taxon>Methanobacteriati</taxon>
        <taxon>Methanobacteriota</taxon>
        <taxon>Stenosarchaea group</taxon>
        <taxon>Methanomicrobia</taxon>
        <taxon>Methanomicrobiales</taxon>
        <taxon>Methanomicrobiaceae</taxon>
        <taxon>Methanomicrobium</taxon>
    </lineage>
</organism>
<dbReference type="EMBL" id="CP091092">
    <property type="protein sequence ID" value="WFN35856.1"/>
    <property type="molecule type" value="Genomic_DNA"/>
</dbReference>
<proteinExistence type="predicted"/>